<keyword evidence="1" id="KW-1133">Transmembrane helix</keyword>
<feature type="transmembrane region" description="Helical" evidence="1">
    <location>
        <begin position="12"/>
        <end position="37"/>
    </location>
</feature>
<dbReference type="Proteomes" id="UP000306441">
    <property type="component" value="Unassembled WGS sequence"/>
</dbReference>
<sequence>MLRRFLTDERGATAIEYGLVASLIALAIVGGVTVFAASLQTLWSDVADRISEVLAGS</sequence>
<comment type="caution">
    <text evidence="2">The sequence shown here is derived from an EMBL/GenBank/DDBJ whole genome shotgun (WGS) entry which is preliminary data.</text>
</comment>
<accession>A0ABY2Q2K9</accession>
<dbReference type="EMBL" id="SSNY01000013">
    <property type="protein sequence ID" value="THF55126.1"/>
    <property type="molecule type" value="Genomic_DNA"/>
</dbReference>
<gene>
    <name evidence="2" type="ORF">E6C48_19360</name>
</gene>
<evidence type="ECO:0000313" key="3">
    <source>
        <dbReference type="Proteomes" id="UP000306441"/>
    </source>
</evidence>
<keyword evidence="1" id="KW-0472">Membrane</keyword>
<protein>
    <submittedName>
        <fullName evidence="2">Flp family type IVb pilin</fullName>
    </submittedName>
</protein>
<evidence type="ECO:0000256" key="1">
    <source>
        <dbReference type="SAM" id="Phobius"/>
    </source>
</evidence>
<keyword evidence="1" id="KW-0812">Transmembrane</keyword>
<keyword evidence="3" id="KW-1185">Reference proteome</keyword>
<reference evidence="2 3" key="1">
    <citation type="submission" date="2019-04" db="EMBL/GenBank/DDBJ databases">
        <title>Mesorhizobium composti sp. nov., isolated from compost.</title>
        <authorList>
            <person name="Lin S.-Y."/>
            <person name="Hameed A."/>
            <person name="Hsieh Y.-T."/>
            <person name="Young C.-C."/>
        </authorList>
    </citation>
    <scope>NUCLEOTIDE SEQUENCE [LARGE SCALE GENOMIC DNA]</scope>
    <source>
        <strain evidence="2 3">CC-YTH430</strain>
    </source>
</reference>
<name>A0ABY2Q2K9_9HYPH</name>
<proteinExistence type="predicted"/>
<dbReference type="InterPro" id="IPR007047">
    <property type="entry name" value="Flp_Fap"/>
</dbReference>
<evidence type="ECO:0000313" key="2">
    <source>
        <dbReference type="EMBL" id="THF55126.1"/>
    </source>
</evidence>
<dbReference type="Pfam" id="PF04964">
    <property type="entry name" value="Flp_Fap"/>
    <property type="match status" value="1"/>
</dbReference>
<organism evidence="2 3">
    <name type="scientific">Ollibium composti</name>
    <dbReference type="NCBI Taxonomy" id="2675109"/>
    <lineage>
        <taxon>Bacteria</taxon>
        <taxon>Pseudomonadati</taxon>
        <taxon>Pseudomonadota</taxon>
        <taxon>Alphaproteobacteria</taxon>
        <taxon>Hyphomicrobiales</taxon>
        <taxon>Phyllobacteriaceae</taxon>
        <taxon>Ollibium</taxon>
    </lineage>
</organism>